<sequence length="111" mass="12724">MNDVQREEVLQREPSVLREKNNGNRRRVEAPRCHGDALRAVAAVIKPIITEKREREVKMEERGRGLEGRGLSLWLYSVETVIISFTMKFCFILVEDVPQTCEHLTPSCLGS</sequence>
<evidence type="ECO:0000313" key="2">
    <source>
        <dbReference type="EMBL" id="TNN26991.1"/>
    </source>
</evidence>
<protein>
    <submittedName>
        <fullName evidence="2">Uncharacterized protein</fullName>
    </submittedName>
</protein>
<feature type="region of interest" description="Disordered" evidence="1">
    <location>
        <begin position="1"/>
        <end position="28"/>
    </location>
</feature>
<reference evidence="2 3" key="1">
    <citation type="submission" date="2019-03" db="EMBL/GenBank/DDBJ databases">
        <title>First draft genome of Liparis tanakae, snailfish: a comprehensive survey of snailfish specific genes.</title>
        <authorList>
            <person name="Kim W."/>
            <person name="Song I."/>
            <person name="Jeong J.-H."/>
            <person name="Kim D."/>
            <person name="Kim S."/>
            <person name="Ryu S."/>
            <person name="Song J.Y."/>
            <person name="Lee S.K."/>
        </authorList>
    </citation>
    <scope>NUCLEOTIDE SEQUENCE [LARGE SCALE GENOMIC DNA]</scope>
    <source>
        <tissue evidence="2">Muscle</tissue>
    </source>
</reference>
<comment type="caution">
    <text evidence="2">The sequence shown here is derived from an EMBL/GenBank/DDBJ whole genome shotgun (WGS) entry which is preliminary data.</text>
</comment>
<dbReference type="Proteomes" id="UP000314294">
    <property type="component" value="Unassembled WGS sequence"/>
</dbReference>
<evidence type="ECO:0000256" key="1">
    <source>
        <dbReference type="SAM" id="MobiDB-lite"/>
    </source>
</evidence>
<accession>A0A4Z2EE18</accession>
<organism evidence="2 3">
    <name type="scientific">Liparis tanakae</name>
    <name type="common">Tanaka's snailfish</name>
    <dbReference type="NCBI Taxonomy" id="230148"/>
    <lineage>
        <taxon>Eukaryota</taxon>
        <taxon>Metazoa</taxon>
        <taxon>Chordata</taxon>
        <taxon>Craniata</taxon>
        <taxon>Vertebrata</taxon>
        <taxon>Euteleostomi</taxon>
        <taxon>Actinopterygii</taxon>
        <taxon>Neopterygii</taxon>
        <taxon>Teleostei</taxon>
        <taxon>Neoteleostei</taxon>
        <taxon>Acanthomorphata</taxon>
        <taxon>Eupercaria</taxon>
        <taxon>Perciformes</taxon>
        <taxon>Cottioidei</taxon>
        <taxon>Cottales</taxon>
        <taxon>Liparidae</taxon>
        <taxon>Liparis</taxon>
    </lineage>
</organism>
<name>A0A4Z2EE18_9TELE</name>
<evidence type="ECO:0000313" key="3">
    <source>
        <dbReference type="Proteomes" id="UP000314294"/>
    </source>
</evidence>
<proteinExistence type="predicted"/>
<dbReference type="AlphaFoldDB" id="A0A4Z2EE18"/>
<gene>
    <name evidence="2" type="ORF">EYF80_062866</name>
</gene>
<keyword evidence="3" id="KW-1185">Reference proteome</keyword>
<dbReference type="EMBL" id="SRLO01009087">
    <property type="protein sequence ID" value="TNN26991.1"/>
    <property type="molecule type" value="Genomic_DNA"/>
</dbReference>